<comment type="similarity">
    <text evidence="2">In the C-terminal section; belongs to the transpeptidase family.</text>
</comment>
<keyword evidence="12 17" id="KW-0472">Membrane</keyword>
<keyword evidence="17" id="KW-1133">Transmembrane helix</keyword>
<dbReference type="GO" id="GO:0071555">
    <property type="term" value="P:cell wall organization"/>
    <property type="evidence" value="ECO:0007669"/>
    <property type="project" value="UniProtKB-KW"/>
</dbReference>
<organism evidence="20 21">
    <name type="scientific">Candidatus Woesebacteria bacterium GW2011_GWA2_33_28</name>
    <dbReference type="NCBI Taxonomy" id="1618561"/>
    <lineage>
        <taxon>Bacteria</taxon>
        <taxon>Candidatus Woeseibacteriota</taxon>
    </lineage>
</organism>
<dbReference type="InterPro" id="IPR012338">
    <property type="entry name" value="Beta-lactam/transpept-like"/>
</dbReference>
<evidence type="ECO:0000256" key="9">
    <source>
        <dbReference type="ARBA" id="ARBA00022801"/>
    </source>
</evidence>
<keyword evidence="14" id="KW-0961">Cell wall biogenesis/degradation</keyword>
<comment type="catalytic activity">
    <reaction evidence="16">
        <text>[GlcNAc-(1-&gt;4)-Mur2Ac(oyl-L-Ala-gamma-D-Glu-L-Lys-D-Ala-D-Ala)](n)-di-trans,octa-cis-undecaprenyl diphosphate + beta-D-GlcNAc-(1-&gt;4)-Mur2Ac(oyl-L-Ala-gamma-D-Glu-L-Lys-D-Ala-D-Ala)-di-trans,octa-cis-undecaprenyl diphosphate = [GlcNAc-(1-&gt;4)-Mur2Ac(oyl-L-Ala-gamma-D-Glu-L-Lys-D-Ala-D-Ala)](n+1)-di-trans,octa-cis-undecaprenyl diphosphate + di-trans,octa-cis-undecaprenyl diphosphate + H(+)</text>
        <dbReference type="Rhea" id="RHEA:23708"/>
        <dbReference type="Rhea" id="RHEA-COMP:9602"/>
        <dbReference type="Rhea" id="RHEA-COMP:9603"/>
        <dbReference type="ChEBI" id="CHEBI:15378"/>
        <dbReference type="ChEBI" id="CHEBI:58405"/>
        <dbReference type="ChEBI" id="CHEBI:60033"/>
        <dbReference type="ChEBI" id="CHEBI:78435"/>
        <dbReference type="EC" id="2.4.99.28"/>
    </reaction>
</comment>
<comment type="similarity">
    <text evidence="3">In the N-terminal section; belongs to the glycosyltransferase 51 family.</text>
</comment>
<dbReference type="Pfam" id="PF00905">
    <property type="entry name" value="Transpeptidase"/>
    <property type="match status" value="1"/>
</dbReference>
<evidence type="ECO:0000256" key="14">
    <source>
        <dbReference type="ARBA" id="ARBA00023316"/>
    </source>
</evidence>
<feature type="domain" description="Glycosyl transferase family 51" evidence="19">
    <location>
        <begin position="127"/>
        <end position="299"/>
    </location>
</feature>
<protein>
    <submittedName>
        <fullName evidence="20">Uncharacterized protein</fullName>
    </submittedName>
</protein>
<dbReference type="Gene3D" id="3.40.710.10">
    <property type="entry name" value="DD-peptidase/beta-lactamase superfamily"/>
    <property type="match status" value="1"/>
</dbReference>
<dbReference type="PATRIC" id="fig|1618561.3.peg.711"/>
<dbReference type="InterPro" id="IPR001264">
    <property type="entry name" value="Glyco_trans_51"/>
</dbReference>
<keyword evidence="9" id="KW-0378">Hydrolase</keyword>
<comment type="caution">
    <text evidence="20">The sequence shown here is derived from an EMBL/GenBank/DDBJ whole genome shotgun (WGS) entry which is preliminary data.</text>
</comment>
<comment type="catalytic activity">
    <reaction evidence="15">
        <text>Preferential cleavage: (Ac)2-L-Lys-D-Ala-|-D-Ala. Also transpeptidation of peptidyl-alanyl moieties that are N-acyl substituents of D-alanine.</text>
        <dbReference type="EC" id="3.4.16.4"/>
    </reaction>
</comment>
<dbReference type="AlphaFoldDB" id="A0A0F9ZSN4"/>
<keyword evidence="13" id="KW-0511">Multifunctional enzyme</keyword>
<evidence type="ECO:0000313" key="21">
    <source>
        <dbReference type="Proteomes" id="UP000033995"/>
    </source>
</evidence>
<dbReference type="PANTHER" id="PTHR32282:SF11">
    <property type="entry name" value="PENICILLIN-BINDING PROTEIN 1B"/>
    <property type="match status" value="1"/>
</dbReference>
<comment type="subcellular location">
    <subcellularLocation>
        <location evidence="1">Cell membrane</location>
    </subcellularLocation>
</comment>
<dbReference type="SUPFAM" id="SSF56601">
    <property type="entry name" value="beta-lactamase/transpeptidase-like"/>
    <property type="match status" value="1"/>
</dbReference>
<dbReference type="GO" id="GO:0006508">
    <property type="term" value="P:proteolysis"/>
    <property type="evidence" value="ECO:0007669"/>
    <property type="project" value="UniProtKB-KW"/>
</dbReference>
<evidence type="ECO:0000256" key="15">
    <source>
        <dbReference type="ARBA" id="ARBA00034000"/>
    </source>
</evidence>
<keyword evidence="7" id="KW-0328">Glycosyltransferase</keyword>
<dbReference type="GO" id="GO:0009002">
    <property type="term" value="F:serine-type D-Ala-D-Ala carboxypeptidase activity"/>
    <property type="evidence" value="ECO:0007669"/>
    <property type="project" value="UniProtKB-EC"/>
</dbReference>
<gene>
    <name evidence="20" type="ORF">UR38_C0005G0062</name>
</gene>
<evidence type="ECO:0000256" key="12">
    <source>
        <dbReference type="ARBA" id="ARBA00023136"/>
    </source>
</evidence>
<feature type="transmembrane region" description="Helical" evidence="17">
    <location>
        <begin position="33"/>
        <end position="51"/>
    </location>
</feature>
<evidence type="ECO:0000256" key="11">
    <source>
        <dbReference type="ARBA" id="ARBA00022984"/>
    </source>
</evidence>
<evidence type="ECO:0000256" key="3">
    <source>
        <dbReference type="ARBA" id="ARBA00007739"/>
    </source>
</evidence>
<evidence type="ECO:0000256" key="1">
    <source>
        <dbReference type="ARBA" id="ARBA00004236"/>
    </source>
</evidence>
<evidence type="ECO:0000256" key="5">
    <source>
        <dbReference type="ARBA" id="ARBA00022645"/>
    </source>
</evidence>
<keyword evidence="8" id="KW-0808">Transferase</keyword>
<dbReference type="GO" id="GO:0005886">
    <property type="term" value="C:plasma membrane"/>
    <property type="evidence" value="ECO:0007669"/>
    <property type="project" value="UniProtKB-SubCell"/>
</dbReference>
<evidence type="ECO:0000313" key="20">
    <source>
        <dbReference type="EMBL" id="KKP47249.1"/>
    </source>
</evidence>
<dbReference type="InterPro" id="IPR001460">
    <property type="entry name" value="PCN-bd_Tpept"/>
</dbReference>
<sequence length="730" mass="82153">MAFRKKKTITALSLLTAVLTSVGRPFYFILSHIFIAIFFILYFIGHIVRSIKLPKLPKIKIYKVIYPKYKIKFPKVAIKIHIFLFFTTIVASFAYFFVLKDLPSPKDLLTREQEVSTKIYDRNNILLYTIYKDKNRTPVKLIDLPINVRLATLAAEDAEFYNHIGFSIRGMLRALSKNLSEGKLEGGSTITQQLVKNALLSSEKTYIRKIRELILSIGVEMNFSKDEILEMYLNEVSYGGTTYGIEEASKHYFDKSAKDLTLSEAALLAGLPQSPTRYSPFGNNPDLTFSRQREILHLMKINRYITLEEEEMAKLERITFASNKQQILAPHFVMYIREKLIEEYNEEVVQKGGLIVKTTLDLNIQTLAEKVVDEELTKLKNLNVGNAAVVVLNPKNGEILAMVGSKDYFDTTTGGNVNVTTRLRQPGSSIKVVNYAVALSSGLTLASVIEDSPITFTVPGQKPYSPKNYDGEFRGKITVRQALAESRNIPAVKILASVGVSKMIEMGQKMGITTWDDPSRFGLSLTLGGGEVKLLDLAQVYSIIANNGVREEIKSISEIKNYKNKRSLPLHGKILYKESRFEKIQNSVLDPRIAFLLLDVLRDNVARSRAFGTNSMLVIPNHPEIAVKTGTSNDLKDNLTVGFNKNYVVAVWVGNNDGSPMNRIASGITGAAPVWNKIMRSLLVNQPIDEYEAPEGLVYKECYSRKEWFLEERQLNCPKIIQPAAQISVE</sequence>
<dbReference type="Proteomes" id="UP000033995">
    <property type="component" value="Unassembled WGS sequence"/>
</dbReference>
<reference evidence="20 21" key="1">
    <citation type="journal article" date="2015" name="Nature">
        <title>rRNA introns, odd ribosomes, and small enigmatic genomes across a large radiation of phyla.</title>
        <authorList>
            <person name="Brown C.T."/>
            <person name="Hug L.A."/>
            <person name="Thomas B.C."/>
            <person name="Sharon I."/>
            <person name="Castelle C.J."/>
            <person name="Singh A."/>
            <person name="Wilkins M.J."/>
            <person name="Williams K.H."/>
            <person name="Banfield J.F."/>
        </authorList>
    </citation>
    <scope>NUCLEOTIDE SEQUENCE [LARGE SCALE GENOMIC DNA]</scope>
</reference>
<dbReference type="InterPro" id="IPR050396">
    <property type="entry name" value="Glycosyltr_51/Transpeptidase"/>
</dbReference>
<dbReference type="GO" id="GO:0008955">
    <property type="term" value="F:peptidoglycan glycosyltransferase activity"/>
    <property type="evidence" value="ECO:0007669"/>
    <property type="project" value="UniProtKB-EC"/>
</dbReference>
<keyword evidence="11" id="KW-0573">Peptidoglycan synthesis</keyword>
<keyword evidence="10" id="KW-0133">Cell shape</keyword>
<dbReference type="InterPro" id="IPR023346">
    <property type="entry name" value="Lysozyme-like_dom_sf"/>
</dbReference>
<dbReference type="GO" id="GO:0008658">
    <property type="term" value="F:penicillin binding"/>
    <property type="evidence" value="ECO:0007669"/>
    <property type="project" value="InterPro"/>
</dbReference>
<evidence type="ECO:0000256" key="10">
    <source>
        <dbReference type="ARBA" id="ARBA00022960"/>
    </source>
</evidence>
<dbReference type="InterPro" id="IPR036950">
    <property type="entry name" value="PBP_transglycosylase"/>
</dbReference>
<dbReference type="PANTHER" id="PTHR32282">
    <property type="entry name" value="BINDING PROTEIN TRANSPEPTIDASE, PUTATIVE-RELATED"/>
    <property type="match status" value="1"/>
</dbReference>
<evidence type="ECO:0000256" key="2">
    <source>
        <dbReference type="ARBA" id="ARBA00007090"/>
    </source>
</evidence>
<proteinExistence type="inferred from homology"/>
<accession>A0A0F9ZSN4</accession>
<evidence type="ECO:0000259" key="19">
    <source>
        <dbReference type="Pfam" id="PF00912"/>
    </source>
</evidence>
<evidence type="ECO:0000256" key="6">
    <source>
        <dbReference type="ARBA" id="ARBA00022670"/>
    </source>
</evidence>
<dbReference type="FunFam" id="1.10.3810.10:FF:000001">
    <property type="entry name" value="Penicillin-binding protein 1A"/>
    <property type="match status" value="1"/>
</dbReference>
<dbReference type="Gene3D" id="1.10.3810.10">
    <property type="entry name" value="Biosynthetic peptidoglycan transglycosylase-like"/>
    <property type="match status" value="1"/>
</dbReference>
<dbReference type="EMBL" id="LBOZ01000005">
    <property type="protein sequence ID" value="KKP47249.1"/>
    <property type="molecule type" value="Genomic_DNA"/>
</dbReference>
<evidence type="ECO:0000256" key="17">
    <source>
        <dbReference type="SAM" id="Phobius"/>
    </source>
</evidence>
<feature type="transmembrane region" description="Helical" evidence="17">
    <location>
        <begin position="76"/>
        <end position="98"/>
    </location>
</feature>
<keyword evidence="6" id="KW-0645">Protease</keyword>
<keyword evidence="4" id="KW-1003">Cell membrane</keyword>
<keyword evidence="17" id="KW-0812">Transmembrane</keyword>
<evidence type="ECO:0000259" key="18">
    <source>
        <dbReference type="Pfam" id="PF00905"/>
    </source>
</evidence>
<dbReference type="Pfam" id="PF00912">
    <property type="entry name" value="Transgly"/>
    <property type="match status" value="1"/>
</dbReference>
<evidence type="ECO:0000256" key="7">
    <source>
        <dbReference type="ARBA" id="ARBA00022676"/>
    </source>
</evidence>
<evidence type="ECO:0000256" key="16">
    <source>
        <dbReference type="ARBA" id="ARBA00049902"/>
    </source>
</evidence>
<name>A0A0F9ZSN4_9BACT</name>
<evidence type="ECO:0000256" key="13">
    <source>
        <dbReference type="ARBA" id="ARBA00023268"/>
    </source>
</evidence>
<evidence type="ECO:0000256" key="4">
    <source>
        <dbReference type="ARBA" id="ARBA00022475"/>
    </source>
</evidence>
<dbReference type="GO" id="GO:0030288">
    <property type="term" value="C:outer membrane-bounded periplasmic space"/>
    <property type="evidence" value="ECO:0007669"/>
    <property type="project" value="TreeGrafter"/>
</dbReference>
<dbReference type="SUPFAM" id="SSF53955">
    <property type="entry name" value="Lysozyme-like"/>
    <property type="match status" value="1"/>
</dbReference>
<dbReference type="GO" id="GO:0009252">
    <property type="term" value="P:peptidoglycan biosynthetic process"/>
    <property type="evidence" value="ECO:0007669"/>
    <property type="project" value="UniProtKB-KW"/>
</dbReference>
<dbReference type="GO" id="GO:0008360">
    <property type="term" value="P:regulation of cell shape"/>
    <property type="evidence" value="ECO:0007669"/>
    <property type="project" value="UniProtKB-KW"/>
</dbReference>
<keyword evidence="5" id="KW-0121">Carboxypeptidase</keyword>
<feature type="domain" description="Penicillin-binding protein transpeptidase" evidence="18">
    <location>
        <begin position="388"/>
        <end position="679"/>
    </location>
</feature>
<evidence type="ECO:0000256" key="8">
    <source>
        <dbReference type="ARBA" id="ARBA00022679"/>
    </source>
</evidence>